<dbReference type="EMBL" id="AVOT02000108">
    <property type="protein sequence ID" value="MBW0461114.1"/>
    <property type="molecule type" value="Genomic_DNA"/>
</dbReference>
<evidence type="ECO:0000256" key="2">
    <source>
        <dbReference type="ARBA" id="ARBA00022737"/>
    </source>
</evidence>
<dbReference type="GO" id="GO:0005783">
    <property type="term" value="C:endoplasmic reticulum"/>
    <property type="evidence" value="ECO:0007669"/>
    <property type="project" value="TreeGrafter"/>
</dbReference>
<evidence type="ECO:0000256" key="1">
    <source>
        <dbReference type="ARBA" id="ARBA00011045"/>
    </source>
</evidence>
<dbReference type="AlphaFoldDB" id="A0A9Q3B9C0"/>
<evidence type="ECO:0000313" key="6">
    <source>
        <dbReference type="Proteomes" id="UP000765509"/>
    </source>
</evidence>
<reference evidence="5" key="1">
    <citation type="submission" date="2021-03" db="EMBL/GenBank/DDBJ databases">
        <title>Draft genome sequence of rust myrtle Austropuccinia psidii MF-1, a brazilian biotype.</title>
        <authorList>
            <person name="Quecine M.C."/>
            <person name="Pachon D.M.R."/>
            <person name="Bonatelli M.L."/>
            <person name="Correr F.H."/>
            <person name="Franceschini L.M."/>
            <person name="Leite T.F."/>
            <person name="Margarido G.R.A."/>
            <person name="Almeida C.A."/>
            <person name="Ferrarezi J.A."/>
            <person name="Labate C.A."/>
        </authorList>
    </citation>
    <scope>NUCLEOTIDE SEQUENCE</scope>
    <source>
        <strain evidence="5">MF-1</strain>
    </source>
</reference>
<dbReference type="Pfam" id="PF08609">
    <property type="entry name" value="Fes1"/>
    <property type="match status" value="1"/>
</dbReference>
<dbReference type="PANTHER" id="PTHR19316">
    <property type="entry name" value="PROTEIN FOLDING REGULATOR"/>
    <property type="match status" value="1"/>
</dbReference>
<keyword evidence="2" id="KW-0677">Repeat</keyword>
<feature type="domain" description="Nucleotide exchange factor Fes1" evidence="4">
    <location>
        <begin position="8"/>
        <end position="114"/>
    </location>
</feature>
<dbReference type="Gene3D" id="1.25.10.10">
    <property type="entry name" value="Leucine-rich Repeat Variant"/>
    <property type="match status" value="1"/>
</dbReference>
<sequence length="354" mass="38699">MPPHDAQLNNLLHWAVENTPQPTSTSASSSTAIAPLLSTNSAQPVSDTNSTQPTVDRNKLDTAVLDAILGRTDAIRMREAMEKFEDSTKSIQERCDAGEEMEELVQDLDNANDMETLGFWPRLLKLLESDPIAVNGDNELIKFYACWICGTAVQNNPKSQTAFLKHDPLPVILEILSNSQESTQAKALYCLSSTLKHAPINTNAISSFTAAHGWETLHNCLKGPSMTLRRKTVFLINTLVLEDSLELEKLRSTGLLNTLITSLSPSKGIPTGLDGDLNAQDEDYTEKALRSIVTILINSSSKTSQPLSNYERQTLNDVLLELGIGSEEFNSLLQSSGIGESEWAQALRVLASST</sequence>
<dbReference type="Proteomes" id="UP000765509">
    <property type="component" value="Unassembled WGS sequence"/>
</dbReference>
<feature type="compositionally biased region" description="Polar residues" evidence="3">
    <location>
        <begin position="40"/>
        <end position="55"/>
    </location>
</feature>
<keyword evidence="6" id="KW-1185">Reference proteome</keyword>
<proteinExistence type="inferred from homology"/>
<organism evidence="5 6">
    <name type="scientific">Austropuccinia psidii MF-1</name>
    <dbReference type="NCBI Taxonomy" id="1389203"/>
    <lineage>
        <taxon>Eukaryota</taxon>
        <taxon>Fungi</taxon>
        <taxon>Dikarya</taxon>
        <taxon>Basidiomycota</taxon>
        <taxon>Pucciniomycotina</taxon>
        <taxon>Pucciniomycetes</taxon>
        <taxon>Pucciniales</taxon>
        <taxon>Sphaerophragmiaceae</taxon>
        <taxon>Austropuccinia</taxon>
    </lineage>
</organism>
<comment type="caution">
    <text evidence="5">The sequence shown here is derived from an EMBL/GenBank/DDBJ whole genome shotgun (WGS) entry which is preliminary data.</text>
</comment>
<dbReference type="SUPFAM" id="SSF48371">
    <property type="entry name" value="ARM repeat"/>
    <property type="match status" value="1"/>
</dbReference>
<dbReference type="GO" id="GO:0000774">
    <property type="term" value="F:adenyl-nucleotide exchange factor activity"/>
    <property type="evidence" value="ECO:0007669"/>
    <property type="project" value="TreeGrafter"/>
</dbReference>
<gene>
    <name evidence="5" type="ORF">O181_000829</name>
</gene>
<dbReference type="InterPro" id="IPR011989">
    <property type="entry name" value="ARM-like"/>
</dbReference>
<dbReference type="InterPro" id="IPR016024">
    <property type="entry name" value="ARM-type_fold"/>
</dbReference>
<protein>
    <recommendedName>
        <fullName evidence="4">Nucleotide exchange factor Fes1 domain-containing protein</fullName>
    </recommendedName>
</protein>
<evidence type="ECO:0000259" key="4">
    <source>
        <dbReference type="Pfam" id="PF08609"/>
    </source>
</evidence>
<dbReference type="InterPro" id="IPR013918">
    <property type="entry name" value="Nucleotide_exch_fac_Fes1"/>
</dbReference>
<evidence type="ECO:0000256" key="3">
    <source>
        <dbReference type="SAM" id="MobiDB-lite"/>
    </source>
</evidence>
<accession>A0A9Q3B9C0</accession>
<feature type="region of interest" description="Disordered" evidence="3">
    <location>
        <begin position="38"/>
        <end position="57"/>
    </location>
</feature>
<comment type="similarity">
    <text evidence="1">Belongs to the FES1 family.</text>
</comment>
<dbReference type="PANTHER" id="PTHR19316:SF18">
    <property type="entry name" value="HSP70-BINDING PROTEIN 1"/>
    <property type="match status" value="1"/>
</dbReference>
<evidence type="ECO:0000313" key="5">
    <source>
        <dbReference type="EMBL" id="MBW0461114.1"/>
    </source>
</evidence>
<dbReference type="InterPro" id="IPR050693">
    <property type="entry name" value="Hsp70_NEF-Inhibitors"/>
</dbReference>
<name>A0A9Q3B9C0_9BASI</name>
<dbReference type="OrthoDB" id="10250458at2759"/>